<gene>
    <name evidence="2" type="ORF">WH47_08917</name>
</gene>
<proteinExistence type="predicted"/>
<organism evidence="2 3">
    <name type="scientific">Habropoda laboriosa</name>
    <dbReference type="NCBI Taxonomy" id="597456"/>
    <lineage>
        <taxon>Eukaryota</taxon>
        <taxon>Metazoa</taxon>
        <taxon>Ecdysozoa</taxon>
        <taxon>Arthropoda</taxon>
        <taxon>Hexapoda</taxon>
        <taxon>Insecta</taxon>
        <taxon>Pterygota</taxon>
        <taxon>Neoptera</taxon>
        <taxon>Endopterygota</taxon>
        <taxon>Hymenoptera</taxon>
        <taxon>Apocrita</taxon>
        <taxon>Aculeata</taxon>
        <taxon>Apoidea</taxon>
        <taxon>Anthophila</taxon>
        <taxon>Apidae</taxon>
        <taxon>Habropoda</taxon>
    </lineage>
</organism>
<feature type="domain" description="Chitin-binding type-2" evidence="1">
    <location>
        <begin position="159"/>
        <end position="216"/>
    </location>
</feature>
<dbReference type="InterPro" id="IPR036508">
    <property type="entry name" value="Chitin-bd_dom_sf"/>
</dbReference>
<evidence type="ECO:0000259" key="1">
    <source>
        <dbReference type="PROSITE" id="PS50940"/>
    </source>
</evidence>
<keyword evidence="3" id="KW-1185">Reference proteome</keyword>
<dbReference type="Gene3D" id="2.170.140.10">
    <property type="entry name" value="Chitin binding domain"/>
    <property type="match status" value="2"/>
</dbReference>
<dbReference type="SUPFAM" id="SSF57625">
    <property type="entry name" value="Invertebrate chitin-binding proteins"/>
    <property type="match status" value="3"/>
</dbReference>
<dbReference type="Proteomes" id="UP000053825">
    <property type="component" value="Unassembled WGS sequence"/>
</dbReference>
<dbReference type="AlphaFoldDB" id="A0A0L7R6S0"/>
<dbReference type="Pfam" id="PF01607">
    <property type="entry name" value="CBM_14"/>
    <property type="match status" value="2"/>
</dbReference>
<dbReference type="GO" id="GO:0005576">
    <property type="term" value="C:extracellular region"/>
    <property type="evidence" value="ECO:0007669"/>
    <property type="project" value="InterPro"/>
</dbReference>
<dbReference type="GO" id="GO:0008061">
    <property type="term" value="F:chitin binding"/>
    <property type="evidence" value="ECO:0007669"/>
    <property type="project" value="InterPro"/>
</dbReference>
<dbReference type="STRING" id="597456.A0A0L7R6S0"/>
<dbReference type="EMBL" id="KQ414646">
    <property type="protein sequence ID" value="KOC66524.1"/>
    <property type="molecule type" value="Genomic_DNA"/>
</dbReference>
<name>A0A0L7R6S0_9HYME</name>
<sequence length="319" mass="37035">MINSRYDKNCDLVSDKTLCIYKKNVKDLKCDPFPCGDQSSGSRVPHMCYCDRYYECKNGEKILVHCDKGWQFDYVLQKCILSEAHCYKNIHVNPPRGCIVNDGSSHDPSGTYPHENCNRYCSYNNGHWEIVTCREDSYYNTDIGRCDWPENIKHLGCDPFNCESRKDNATMPHECDCNIYYLCYKGSKYQKFCNEGDGFDFTLHKCVKYEDGHCYKKPSEKRPAEIEGCIGTCPSSVPNNRIRLPHEDCKKFCTCDSPNMYVNHCLKDLVYCDKLKTCTYQYRSQTCDRVRDMCASEGSFDEFPRSSVTFSEQTEEMIV</sequence>
<dbReference type="InterPro" id="IPR002557">
    <property type="entry name" value="Chitin-bd_dom"/>
</dbReference>
<evidence type="ECO:0000313" key="3">
    <source>
        <dbReference type="Proteomes" id="UP000053825"/>
    </source>
</evidence>
<evidence type="ECO:0000313" key="2">
    <source>
        <dbReference type="EMBL" id="KOC66524.1"/>
    </source>
</evidence>
<protein>
    <recommendedName>
        <fullName evidence="1">Chitin-binding type-2 domain-containing protein</fullName>
    </recommendedName>
</protein>
<dbReference type="OrthoDB" id="6020543at2759"/>
<dbReference type="SMART" id="SM00494">
    <property type="entry name" value="ChtBD2"/>
    <property type="match status" value="4"/>
</dbReference>
<accession>A0A0L7R6S0</accession>
<feature type="domain" description="Chitin-binding type-2" evidence="1">
    <location>
        <begin position="32"/>
        <end position="88"/>
    </location>
</feature>
<reference evidence="2 3" key="1">
    <citation type="submission" date="2015-07" db="EMBL/GenBank/DDBJ databases">
        <title>The genome of Habropoda laboriosa.</title>
        <authorList>
            <person name="Pan H."/>
            <person name="Kapheim K."/>
        </authorList>
    </citation>
    <scope>NUCLEOTIDE SEQUENCE [LARGE SCALE GENOMIC DNA]</scope>
    <source>
        <strain evidence="2">0110345459</strain>
    </source>
</reference>
<dbReference type="PROSITE" id="PS50940">
    <property type="entry name" value="CHIT_BIND_II"/>
    <property type="match status" value="2"/>
</dbReference>